<dbReference type="AlphaFoldDB" id="A0A6G6GPF2"/>
<dbReference type="EMBL" id="CP049057">
    <property type="protein sequence ID" value="QIE59591.1"/>
    <property type="molecule type" value="Genomic_DNA"/>
</dbReference>
<name>A0A6G6GPF2_9FLAO</name>
<dbReference type="KEGG" id="mgel:G5B37_08450"/>
<proteinExistence type="predicted"/>
<accession>A0A6G6GPF2</accession>
<evidence type="ECO:0000256" key="1">
    <source>
        <dbReference type="SAM" id="SignalP"/>
    </source>
</evidence>
<evidence type="ECO:0000313" key="3">
    <source>
        <dbReference type="Proteomes" id="UP000505306"/>
    </source>
</evidence>
<keyword evidence="3" id="KW-1185">Reference proteome</keyword>
<protein>
    <submittedName>
        <fullName evidence="2">Uncharacterized protein</fullName>
    </submittedName>
</protein>
<evidence type="ECO:0000313" key="2">
    <source>
        <dbReference type="EMBL" id="QIE59591.1"/>
    </source>
</evidence>
<dbReference type="RefSeq" id="WP_164679605.1">
    <property type="nucleotide sequence ID" value="NZ_CP049057.1"/>
</dbReference>
<organism evidence="2 3">
    <name type="scientific">Rasiella rasia</name>
    <dbReference type="NCBI Taxonomy" id="2744027"/>
    <lineage>
        <taxon>Bacteria</taxon>
        <taxon>Pseudomonadati</taxon>
        <taxon>Bacteroidota</taxon>
        <taxon>Flavobacteriia</taxon>
        <taxon>Flavobacteriales</taxon>
        <taxon>Flavobacteriaceae</taxon>
        <taxon>Rasiella</taxon>
    </lineage>
</organism>
<feature type="chain" id="PRO_5026216073" evidence="1">
    <location>
        <begin position="20"/>
        <end position="117"/>
    </location>
</feature>
<reference evidence="2 3" key="1">
    <citation type="submission" date="2020-02" db="EMBL/GenBank/DDBJ databases">
        <title>Complete genome sequence of Flavobacteriaceae bacterium.</title>
        <authorList>
            <person name="Kim S.-J."/>
            <person name="Kim Y.-S."/>
            <person name="Kim K.-H."/>
        </authorList>
    </citation>
    <scope>NUCLEOTIDE SEQUENCE [LARGE SCALE GENOMIC DNA]</scope>
    <source>
        <strain evidence="2 3">RR4-40</strain>
    </source>
</reference>
<keyword evidence="1" id="KW-0732">Signal</keyword>
<sequence>MKILHLTAMAALFAFTSCCTSSKTTKGNDSLNSLAESKKMMEDGFMQGTIVASTAENDCPYVIKSEIDGATVMYDPTNLEQGFMKDGMKVWYKYSPLRMMNRCDKASPVNLTEIKAM</sequence>
<gene>
    <name evidence="2" type="ORF">G5B37_08450</name>
</gene>
<dbReference type="Proteomes" id="UP000505306">
    <property type="component" value="Chromosome"/>
</dbReference>
<feature type="signal peptide" evidence="1">
    <location>
        <begin position="1"/>
        <end position="19"/>
    </location>
</feature>
<dbReference type="PROSITE" id="PS51257">
    <property type="entry name" value="PROKAR_LIPOPROTEIN"/>
    <property type="match status" value="1"/>
</dbReference>